<dbReference type="AlphaFoldDB" id="A0A916N7H3"/>
<keyword evidence="1" id="KW-0812">Transmembrane</keyword>
<proteinExistence type="predicted"/>
<feature type="transmembrane region" description="Helical" evidence="1">
    <location>
        <begin position="12"/>
        <end position="29"/>
    </location>
</feature>
<dbReference type="Proteomes" id="UP000680038">
    <property type="component" value="Unassembled WGS sequence"/>
</dbReference>
<name>A0A916N7H3_9BACT</name>
<gene>
    <name evidence="2" type="ORF">DYBT9275_05643</name>
</gene>
<sequence length="61" mass="6789">MQSKVLAAEFPLINSLFCYLTFGIILRIVDQLLRPVLGKMSPITIAKKNSPFADKLPKTPT</sequence>
<comment type="caution">
    <text evidence="2">The sequence shown here is derived from an EMBL/GenBank/DDBJ whole genome shotgun (WGS) entry which is preliminary data.</text>
</comment>
<evidence type="ECO:0000313" key="3">
    <source>
        <dbReference type="Proteomes" id="UP000680038"/>
    </source>
</evidence>
<keyword evidence="3" id="KW-1185">Reference proteome</keyword>
<accession>A0A916N7H3</accession>
<evidence type="ECO:0000256" key="1">
    <source>
        <dbReference type="SAM" id="Phobius"/>
    </source>
</evidence>
<dbReference type="EMBL" id="CAJRAF010000004">
    <property type="protein sequence ID" value="CAG5016819.1"/>
    <property type="molecule type" value="Genomic_DNA"/>
</dbReference>
<reference evidence="2" key="1">
    <citation type="submission" date="2021-04" db="EMBL/GenBank/DDBJ databases">
        <authorList>
            <person name="Rodrigo-Torres L."/>
            <person name="Arahal R. D."/>
            <person name="Lucena T."/>
        </authorList>
    </citation>
    <scope>NUCLEOTIDE SEQUENCE</scope>
    <source>
        <strain evidence="2">CECT 9275</strain>
    </source>
</reference>
<protein>
    <submittedName>
        <fullName evidence="2">Uncharacterized protein</fullName>
    </submittedName>
</protein>
<keyword evidence="1" id="KW-1133">Transmembrane helix</keyword>
<evidence type="ECO:0000313" key="2">
    <source>
        <dbReference type="EMBL" id="CAG5016819.1"/>
    </source>
</evidence>
<organism evidence="2 3">
    <name type="scientific">Dyadobacter helix</name>
    <dbReference type="NCBI Taxonomy" id="2822344"/>
    <lineage>
        <taxon>Bacteria</taxon>
        <taxon>Pseudomonadati</taxon>
        <taxon>Bacteroidota</taxon>
        <taxon>Cytophagia</taxon>
        <taxon>Cytophagales</taxon>
        <taxon>Spirosomataceae</taxon>
        <taxon>Dyadobacter</taxon>
    </lineage>
</organism>
<keyword evidence="1" id="KW-0472">Membrane</keyword>